<keyword evidence="5 15" id="KW-0808">Transferase</keyword>
<dbReference type="PANTHER" id="PTHR11076:SF33">
    <property type="entry name" value="DNA POLYMERASE KAPPA"/>
    <property type="match status" value="1"/>
</dbReference>
<evidence type="ECO:0000256" key="11">
    <source>
        <dbReference type="ARBA" id="ARBA00022932"/>
    </source>
</evidence>
<comment type="subcellular location">
    <subcellularLocation>
        <location evidence="1 15">Cytoplasm</location>
    </subcellularLocation>
</comment>
<keyword evidence="10 15" id="KW-0460">Magnesium</keyword>
<comment type="function">
    <text evidence="15">Poorly processive, error-prone DNA polymerase involved in untargeted mutagenesis. Copies undamaged DNA at stalled replication forks, which arise in vivo from mismatched or misaligned primer ends. These misaligned primers can be extended by PolIV. Exhibits no 3'-5' exonuclease (proofreading) activity. May be involved in translesional synthesis.</text>
</comment>
<keyword evidence="8 15" id="KW-0479">Metal-binding</keyword>
<reference evidence="17" key="1">
    <citation type="journal article" date="2017" name="Nature">
        <title>Asgard archaea illuminate the origin of eukaryotic cellular complexity.</title>
        <authorList>
            <person name="Zaremba-Niedzwiedzka K."/>
            <person name="Caceres E.F."/>
            <person name="Saw J.H."/>
            <person name="Backstrom D."/>
            <person name="Juzokaite L."/>
            <person name="Vancaester E."/>
            <person name="Seitz K.W."/>
            <person name="Anantharaman K."/>
            <person name="Starnawski P."/>
            <person name="Kjeldsen K.U."/>
            <person name="Scott M.B."/>
            <person name="Nunoura T."/>
            <person name="Banfield J.F."/>
            <person name="Schramm A."/>
            <person name="Baker B.J."/>
            <person name="Spang A."/>
            <person name="Ettema T.J.G."/>
        </authorList>
    </citation>
    <scope>NUCLEOTIDE SEQUENCE</scope>
    <source>
        <strain evidence="17">LCB_4</strain>
    </source>
</reference>
<dbReference type="Pfam" id="PF11799">
    <property type="entry name" value="IMS_C"/>
    <property type="match status" value="1"/>
</dbReference>
<evidence type="ECO:0000256" key="12">
    <source>
        <dbReference type="ARBA" id="ARBA00023125"/>
    </source>
</evidence>
<protein>
    <recommendedName>
        <fullName evidence="15">DNA polymerase IV</fullName>
        <shortName evidence="15">Pol IV</shortName>
        <ecNumber evidence="15">2.7.7.7</ecNumber>
    </recommendedName>
</protein>
<evidence type="ECO:0000256" key="15">
    <source>
        <dbReference type="HAMAP-Rule" id="MF_01113"/>
    </source>
</evidence>
<evidence type="ECO:0000313" key="17">
    <source>
        <dbReference type="EMBL" id="WEU40254.1"/>
    </source>
</evidence>
<reference evidence="17" key="2">
    <citation type="journal article" date="2022" name="Nat. Microbiol.">
        <title>A closed Candidatus Odinarchaeum chromosome exposes Asgard archaeal viruses.</title>
        <authorList>
            <person name="Tamarit D."/>
            <person name="Caceres E.F."/>
            <person name="Krupovic M."/>
            <person name="Nijland R."/>
            <person name="Eme L."/>
            <person name="Robinson N.P."/>
            <person name="Ettema T.J.G."/>
        </authorList>
    </citation>
    <scope>NUCLEOTIDE SEQUENCE</scope>
    <source>
        <strain evidence="17">LCB_4</strain>
    </source>
</reference>
<comment type="similarity">
    <text evidence="2 15">Belongs to the DNA polymerase type-Y family.</text>
</comment>
<dbReference type="InterPro" id="IPR043502">
    <property type="entry name" value="DNA/RNA_pol_sf"/>
</dbReference>
<dbReference type="GO" id="GO:0005737">
    <property type="term" value="C:cytoplasm"/>
    <property type="evidence" value="ECO:0007669"/>
    <property type="project" value="UniProtKB-SubCell"/>
</dbReference>
<dbReference type="NCBIfam" id="NF002677">
    <property type="entry name" value="PRK02406.1"/>
    <property type="match status" value="1"/>
</dbReference>
<comment type="subunit">
    <text evidence="15">Monomer.</text>
</comment>
<evidence type="ECO:0000256" key="7">
    <source>
        <dbReference type="ARBA" id="ARBA00022705"/>
    </source>
</evidence>
<evidence type="ECO:0000256" key="13">
    <source>
        <dbReference type="ARBA" id="ARBA00023204"/>
    </source>
</evidence>
<dbReference type="InterPro" id="IPR017961">
    <property type="entry name" value="DNA_pol_Y-fam_little_finger"/>
</dbReference>
<proteinExistence type="inferred from homology"/>
<feature type="binding site" evidence="15">
    <location>
        <position position="8"/>
    </location>
    <ligand>
        <name>Mg(2+)</name>
        <dbReference type="ChEBI" id="CHEBI:18420"/>
    </ligand>
</feature>
<keyword evidence="6 15" id="KW-0548">Nucleotidyltransferase</keyword>
<evidence type="ECO:0000256" key="14">
    <source>
        <dbReference type="ARBA" id="ARBA00049244"/>
    </source>
</evidence>
<keyword evidence="3 15" id="KW-0515">Mutator protein</keyword>
<keyword evidence="12 15" id="KW-0238">DNA-binding</keyword>
<dbReference type="InterPro" id="IPR050116">
    <property type="entry name" value="DNA_polymerase-Y"/>
</dbReference>
<evidence type="ECO:0000256" key="1">
    <source>
        <dbReference type="ARBA" id="ARBA00004496"/>
    </source>
</evidence>
<sequence>MRIILHVDLDYFYAQIEERDNPAFKGRPVVVCVYSDRGGGSGAVASANYISRRYNVKAGMPVKTAEKLLKDFNPVFLPARLEYYENVSVEVMEVIKRYGDVFEQASVDEAYLDATRMLKGDFREAAGHAIRLQADVYLKTGLTCSVGVSYNKLLAKIAAGYRKPNGVTVVAPEEGESFLKTLKISKIPGIGVKTMSVLEQMGYRTVSELQTVPVEKLMDVFGRKTGLYIYNAVRGLDDEPVQPRRPALQHGRIKTLREDSRNPDYILSELESVIQELDRDLDSEGLSFKTLSVVYVTADFKTHSKSFSFEHRFNSVSKLRGEILKLIKSFLSENPYSIRRIGLRVSNLVRESGVRQLKLTSF</sequence>
<dbReference type="HAMAP" id="MF_01113">
    <property type="entry name" value="DNApol_IV"/>
    <property type="match status" value="1"/>
</dbReference>
<dbReference type="Pfam" id="PF21999">
    <property type="entry name" value="IMS_HHH_1"/>
    <property type="match status" value="1"/>
</dbReference>
<evidence type="ECO:0000256" key="5">
    <source>
        <dbReference type="ARBA" id="ARBA00022679"/>
    </source>
</evidence>
<dbReference type="GO" id="GO:0006261">
    <property type="term" value="P:DNA-templated DNA replication"/>
    <property type="evidence" value="ECO:0007669"/>
    <property type="project" value="UniProtKB-UniRule"/>
</dbReference>
<keyword evidence="4 15" id="KW-0963">Cytoplasm</keyword>
<dbReference type="InterPro" id="IPR022880">
    <property type="entry name" value="DNApol_IV"/>
</dbReference>
<evidence type="ECO:0000256" key="4">
    <source>
        <dbReference type="ARBA" id="ARBA00022490"/>
    </source>
</evidence>
<dbReference type="InterPro" id="IPR043128">
    <property type="entry name" value="Rev_trsase/Diguanyl_cyclase"/>
</dbReference>
<keyword evidence="9 15" id="KW-0227">DNA damage</keyword>
<dbReference type="Gene3D" id="1.10.150.20">
    <property type="entry name" value="5' to 3' exonuclease, C-terminal subdomain"/>
    <property type="match status" value="1"/>
</dbReference>
<dbReference type="PANTHER" id="PTHR11076">
    <property type="entry name" value="DNA REPAIR POLYMERASE UMUC / TRANSFERASE FAMILY MEMBER"/>
    <property type="match status" value="1"/>
</dbReference>
<dbReference type="InterPro" id="IPR053848">
    <property type="entry name" value="IMS_HHH_1"/>
</dbReference>
<dbReference type="Gene3D" id="3.30.1490.100">
    <property type="entry name" value="DNA polymerase, Y-family, little finger domain"/>
    <property type="match status" value="1"/>
</dbReference>
<keyword evidence="13 15" id="KW-0234">DNA repair</keyword>
<keyword evidence="7 15" id="KW-0235">DNA replication</keyword>
<dbReference type="InterPro" id="IPR036775">
    <property type="entry name" value="DNA_pol_Y-fam_lit_finger_sf"/>
</dbReference>
<dbReference type="CDD" id="cd03586">
    <property type="entry name" value="PolY_Pol_IV_kappa"/>
    <property type="match status" value="1"/>
</dbReference>
<evidence type="ECO:0000313" key="18">
    <source>
        <dbReference type="Proteomes" id="UP000186851"/>
    </source>
</evidence>
<dbReference type="SUPFAM" id="SSF100879">
    <property type="entry name" value="Lesion bypass DNA polymerase (Y-family), little finger domain"/>
    <property type="match status" value="1"/>
</dbReference>
<accession>A0AAF0IBC7</accession>
<dbReference type="EMBL" id="CP091871">
    <property type="protein sequence ID" value="WEU40254.1"/>
    <property type="molecule type" value="Genomic_DNA"/>
</dbReference>
<evidence type="ECO:0000256" key="8">
    <source>
        <dbReference type="ARBA" id="ARBA00022723"/>
    </source>
</evidence>
<feature type="domain" description="UmuC" evidence="16">
    <location>
        <begin position="4"/>
        <end position="191"/>
    </location>
</feature>
<evidence type="ECO:0000259" key="16">
    <source>
        <dbReference type="PROSITE" id="PS50173"/>
    </source>
</evidence>
<dbReference type="GO" id="GO:0006281">
    <property type="term" value="P:DNA repair"/>
    <property type="evidence" value="ECO:0007669"/>
    <property type="project" value="UniProtKB-UniRule"/>
</dbReference>
<evidence type="ECO:0000256" key="6">
    <source>
        <dbReference type="ARBA" id="ARBA00022695"/>
    </source>
</evidence>
<gene>
    <name evidence="17" type="primary">dinB</name>
    <name evidence="15" type="synonym">dbh</name>
    <name evidence="17" type="ORF">OdinLCB4_007245</name>
</gene>
<dbReference type="GO" id="GO:0042276">
    <property type="term" value="P:error-prone translesion synthesis"/>
    <property type="evidence" value="ECO:0007669"/>
    <property type="project" value="TreeGrafter"/>
</dbReference>
<name>A0AAF0IBC7_ODILC</name>
<comment type="cofactor">
    <cofactor evidence="15">
        <name>Mg(2+)</name>
        <dbReference type="ChEBI" id="CHEBI:18420"/>
    </cofactor>
    <text evidence="15">Binds 2 magnesium ions per subunit.</text>
</comment>
<keyword evidence="11 15" id="KW-0239">DNA-directed DNA polymerase</keyword>
<evidence type="ECO:0000256" key="10">
    <source>
        <dbReference type="ARBA" id="ARBA00022842"/>
    </source>
</evidence>
<dbReference type="KEGG" id="oyw:OdinLCB4_007245"/>
<dbReference type="PROSITE" id="PS50173">
    <property type="entry name" value="UMUC"/>
    <property type="match status" value="1"/>
</dbReference>
<feature type="binding site" evidence="15">
    <location>
        <position position="108"/>
    </location>
    <ligand>
        <name>Mg(2+)</name>
        <dbReference type="ChEBI" id="CHEBI:18420"/>
    </ligand>
</feature>
<organism evidence="17 18">
    <name type="scientific">Odinarchaeota yellowstonii (strain LCB_4)</name>
    <dbReference type="NCBI Taxonomy" id="1841599"/>
    <lineage>
        <taxon>Archaea</taxon>
        <taxon>Promethearchaeati</taxon>
        <taxon>Candidatus Odinarchaeota</taxon>
        <taxon>Candidatus Odinarchaeia</taxon>
        <taxon>Candidatus Odinarchaeales</taxon>
        <taxon>Candidatus Odinarchaeaceae</taxon>
        <taxon>Candidatus Odinarchaeum</taxon>
    </lineage>
</organism>
<dbReference type="Pfam" id="PF00817">
    <property type="entry name" value="IMS"/>
    <property type="match status" value="1"/>
</dbReference>
<dbReference type="Proteomes" id="UP000186851">
    <property type="component" value="Chromosome"/>
</dbReference>
<dbReference type="GO" id="GO:0003887">
    <property type="term" value="F:DNA-directed DNA polymerase activity"/>
    <property type="evidence" value="ECO:0007669"/>
    <property type="project" value="UniProtKB-UniRule"/>
</dbReference>
<dbReference type="Gene3D" id="3.30.70.270">
    <property type="match status" value="1"/>
</dbReference>
<dbReference type="EC" id="2.7.7.7" evidence="15"/>
<dbReference type="GO" id="GO:0003684">
    <property type="term" value="F:damaged DNA binding"/>
    <property type="evidence" value="ECO:0007669"/>
    <property type="project" value="InterPro"/>
</dbReference>
<dbReference type="GO" id="GO:0000287">
    <property type="term" value="F:magnesium ion binding"/>
    <property type="evidence" value="ECO:0007669"/>
    <property type="project" value="UniProtKB-UniRule"/>
</dbReference>
<dbReference type="SUPFAM" id="SSF56672">
    <property type="entry name" value="DNA/RNA polymerases"/>
    <property type="match status" value="1"/>
</dbReference>
<dbReference type="Gene3D" id="3.40.1170.60">
    <property type="match status" value="1"/>
</dbReference>
<comment type="catalytic activity">
    <reaction evidence="14 15">
        <text>DNA(n) + a 2'-deoxyribonucleoside 5'-triphosphate = DNA(n+1) + diphosphate</text>
        <dbReference type="Rhea" id="RHEA:22508"/>
        <dbReference type="Rhea" id="RHEA-COMP:17339"/>
        <dbReference type="Rhea" id="RHEA-COMP:17340"/>
        <dbReference type="ChEBI" id="CHEBI:33019"/>
        <dbReference type="ChEBI" id="CHEBI:61560"/>
        <dbReference type="ChEBI" id="CHEBI:173112"/>
        <dbReference type="EC" id="2.7.7.7"/>
    </reaction>
</comment>
<evidence type="ECO:0000256" key="3">
    <source>
        <dbReference type="ARBA" id="ARBA00022457"/>
    </source>
</evidence>
<dbReference type="AlphaFoldDB" id="A0AAF0IBC7"/>
<dbReference type="InterPro" id="IPR001126">
    <property type="entry name" value="UmuC"/>
</dbReference>
<evidence type="ECO:0000256" key="2">
    <source>
        <dbReference type="ARBA" id="ARBA00010945"/>
    </source>
</evidence>
<feature type="site" description="Substrate discrimination" evidence="15">
    <location>
        <position position="13"/>
    </location>
</feature>
<evidence type="ECO:0000256" key="9">
    <source>
        <dbReference type="ARBA" id="ARBA00022763"/>
    </source>
</evidence>
<feature type="active site" evidence="15">
    <location>
        <position position="109"/>
    </location>
</feature>